<sequence>MASTIKGAEIPGLFWAIELRNIIIISLSILHWLSIASIWAGDRSPVVIEEALQHVRATAEREWAWFPENAPTQRFEREFESTANAEAWTLTLRQQNVKQAWDVRLNGTSLGRLVRDENDMRVDFPVPPGSVIDGKNRLEIRQNGSDADDIRIGEVRLYPISAETRRNRAQVEISLVDPAGAPMPGRITITDQAGALIPVGAVSNHDRAVRQGVVYTLSGKVAFGVAPGQYRIVATRGFEYSLADVTIQPTAGQRITKTLVLSRQVDTRGWVACDTHVHTVTHSGHGDCTIEERMVTLAGEGIELPIATDHNKAIDYRPIAESMGADAYFTPVIGDECTTKQGHFNIFPIRPDSELPDHTQTDWKSLLADIASTPDVKVAILNHARDIHSGFRPFSPARHNRLTGERLDGKALDFNAMEIINSGAVQTETLELFHDWCGLINRGLDVTPVGCSDSHDVARFIVGQGRTYIRCDDADPGQINVADAIDAFVQGRVIVSYGLMVNLTVHDDSEPGDLVSLDPDQGDLVVTARVTGPAWTRADSIALYVCGRERFRHTVAAPPDRETAVDASVTWRLPRSECGHDLWLTAVATGPGITDPSWATALPYQPTSPSFSPTVFSSTGAIRVDGDGDGTFTSSLEYARQIVRRHAGDAAGLLNRLRSSDPSVIHHVASLLRTSADALAELESLAQGDVAKALSEARRADRMSVVAKLEGVQ</sequence>
<evidence type="ECO:0000313" key="2">
    <source>
        <dbReference type="Proteomes" id="UP000318081"/>
    </source>
</evidence>
<dbReference type="Proteomes" id="UP000318081">
    <property type="component" value="Chromosome"/>
</dbReference>
<gene>
    <name evidence="1" type="ORF">TBK1r_61200</name>
</gene>
<dbReference type="NCBIfam" id="NF038032">
    <property type="entry name" value="CehA_McbA_metalo"/>
    <property type="match status" value="1"/>
</dbReference>
<reference evidence="1 2" key="1">
    <citation type="submission" date="2019-02" db="EMBL/GenBank/DDBJ databases">
        <title>Deep-cultivation of Planctomycetes and their phenomic and genomic characterization uncovers novel biology.</title>
        <authorList>
            <person name="Wiegand S."/>
            <person name="Jogler M."/>
            <person name="Boedeker C."/>
            <person name="Pinto D."/>
            <person name="Vollmers J."/>
            <person name="Rivas-Marin E."/>
            <person name="Kohn T."/>
            <person name="Peeters S.H."/>
            <person name="Heuer A."/>
            <person name="Rast P."/>
            <person name="Oberbeckmann S."/>
            <person name="Bunk B."/>
            <person name="Jeske O."/>
            <person name="Meyerdierks A."/>
            <person name="Storesund J.E."/>
            <person name="Kallscheuer N."/>
            <person name="Luecker S."/>
            <person name="Lage O.M."/>
            <person name="Pohl T."/>
            <person name="Merkel B.J."/>
            <person name="Hornburger P."/>
            <person name="Mueller R.-W."/>
            <person name="Bruemmer F."/>
            <person name="Labrenz M."/>
            <person name="Spormann A.M."/>
            <person name="Op den Camp H."/>
            <person name="Overmann J."/>
            <person name="Amann R."/>
            <person name="Jetten M.S.M."/>
            <person name="Mascher T."/>
            <person name="Medema M.H."/>
            <person name="Devos D.P."/>
            <person name="Kaster A.-K."/>
            <person name="Ovreas L."/>
            <person name="Rohde M."/>
            <person name="Galperin M.Y."/>
            <person name="Jogler C."/>
        </authorList>
    </citation>
    <scope>NUCLEOTIDE SEQUENCE [LARGE SCALE GENOMIC DNA]</scope>
    <source>
        <strain evidence="1 2">TBK1r</strain>
    </source>
</reference>
<dbReference type="Gene3D" id="3.20.20.140">
    <property type="entry name" value="Metal-dependent hydrolases"/>
    <property type="match status" value="1"/>
</dbReference>
<dbReference type="InterPro" id="IPR016195">
    <property type="entry name" value="Pol/histidinol_Pase-like"/>
</dbReference>
<dbReference type="RefSeq" id="WP_145218559.1">
    <property type="nucleotide sequence ID" value="NZ_CP036432.1"/>
</dbReference>
<name>A0ABX5XZY7_9BACT</name>
<evidence type="ECO:0000313" key="1">
    <source>
        <dbReference type="EMBL" id="QDV87092.1"/>
    </source>
</evidence>
<dbReference type="EMBL" id="CP036432">
    <property type="protein sequence ID" value="QDV87092.1"/>
    <property type="molecule type" value="Genomic_DNA"/>
</dbReference>
<accession>A0ABX5XZY7</accession>
<proteinExistence type="predicted"/>
<keyword evidence="2" id="KW-1185">Reference proteome</keyword>
<dbReference type="SUPFAM" id="SSF89550">
    <property type="entry name" value="PHP domain-like"/>
    <property type="match status" value="1"/>
</dbReference>
<organism evidence="1 2">
    <name type="scientific">Stieleria magnilauensis</name>
    <dbReference type="NCBI Taxonomy" id="2527963"/>
    <lineage>
        <taxon>Bacteria</taxon>
        <taxon>Pseudomonadati</taxon>
        <taxon>Planctomycetota</taxon>
        <taxon>Planctomycetia</taxon>
        <taxon>Pirellulales</taxon>
        <taxon>Pirellulaceae</taxon>
        <taxon>Stieleria</taxon>
    </lineage>
</organism>
<protein>
    <recommendedName>
        <fullName evidence="3">Polymerase/histidinol phosphatase N-terminal domain-containing protein</fullName>
    </recommendedName>
</protein>
<evidence type="ECO:0008006" key="3">
    <source>
        <dbReference type="Google" id="ProtNLM"/>
    </source>
</evidence>